<dbReference type="SUPFAM" id="SSF52402">
    <property type="entry name" value="Adenine nucleotide alpha hydrolases-like"/>
    <property type="match status" value="1"/>
</dbReference>
<dbReference type="InterPro" id="IPR002500">
    <property type="entry name" value="PAPS_reduct_dom"/>
</dbReference>
<comment type="similarity">
    <text evidence="1 4">Belongs to the PAPS reductase family. CysH subfamily.</text>
</comment>
<dbReference type="NCBIfam" id="NF002537">
    <property type="entry name" value="PRK02090.1"/>
    <property type="match status" value="1"/>
</dbReference>
<keyword evidence="4" id="KW-0408">Iron</keyword>
<evidence type="ECO:0000256" key="4">
    <source>
        <dbReference type="HAMAP-Rule" id="MF_00063"/>
    </source>
</evidence>
<feature type="binding site" evidence="4">
    <location>
        <position position="127"/>
    </location>
    <ligand>
        <name>[4Fe-4S] cluster</name>
        <dbReference type="ChEBI" id="CHEBI:49883"/>
    </ligand>
</feature>
<evidence type="ECO:0000313" key="7">
    <source>
        <dbReference type="Proteomes" id="UP001370348"/>
    </source>
</evidence>
<keyword evidence="7" id="KW-1185">Reference proteome</keyword>
<dbReference type="GO" id="GO:0004604">
    <property type="term" value="F:phosphoadenylyl-sulfate reductase (thioredoxin) activity"/>
    <property type="evidence" value="ECO:0007669"/>
    <property type="project" value="UniProtKB-EC"/>
</dbReference>
<dbReference type="PIRSF" id="PIRSF000857">
    <property type="entry name" value="PAPS_reductase"/>
    <property type="match status" value="1"/>
</dbReference>
<organism evidence="6 7">
    <name type="scientific">Pendulispora albinea</name>
    <dbReference type="NCBI Taxonomy" id="2741071"/>
    <lineage>
        <taxon>Bacteria</taxon>
        <taxon>Pseudomonadati</taxon>
        <taxon>Myxococcota</taxon>
        <taxon>Myxococcia</taxon>
        <taxon>Myxococcales</taxon>
        <taxon>Sorangiineae</taxon>
        <taxon>Pendulisporaceae</taxon>
        <taxon>Pendulispora</taxon>
    </lineage>
</organism>
<evidence type="ECO:0000256" key="2">
    <source>
        <dbReference type="ARBA" id="ARBA00023002"/>
    </source>
</evidence>
<dbReference type="Gene3D" id="3.40.50.620">
    <property type="entry name" value="HUPs"/>
    <property type="match status" value="1"/>
</dbReference>
<feature type="binding site" evidence="4">
    <location>
        <position position="209"/>
    </location>
    <ligand>
        <name>[4Fe-4S] cluster</name>
        <dbReference type="ChEBI" id="CHEBI:49883"/>
    </ligand>
</feature>
<dbReference type="EC" id="1.8.4.10" evidence="4"/>
<keyword evidence="4" id="KW-0411">Iron-sulfur</keyword>
<evidence type="ECO:0000313" key="6">
    <source>
        <dbReference type="EMBL" id="WXB12733.1"/>
    </source>
</evidence>
<keyword evidence="4" id="KW-0963">Cytoplasm</keyword>
<protein>
    <recommendedName>
        <fullName evidence="4">Adenosine 5'-phosphosulfate reductase</fullName>
        <shortName evidence="4">APS reductase</shortName>
        <ecNumber evidence="4">1.8.4.10</ecNumber>
    </recommendedName>
    <alternativeName>
        <fullName evidence="4">5'-adenylylsulfate reductase</fullName>
    </alternativeName>
    <alternativeName>
        <fullName evidence="4">Thioredoxin-dependent 5'-adenylylsulfate reductase</fullName>
    </alternativeName>
</protein>
<feature type="binding site" evidence="4">
    <location>
        <position position="128"/>
    </location>
    <ligand>
        <name>[4Fe-4S] cluster</name>
        <dbReference type="ChEBI" id="CHEBI:49883"/>
    </ligand>
</feature>
<gene>
    <name evidence="4" type="primary">cysH</name>
    <name evidence="6" type="ORF">LZC94_33395</name>
</gene>
<evidence type="ECO:0000259" key="5">
    <source>
        <dbReference type="Pfam" id="PF01507"/>
    </source>
</evidence>
<dbReference type="InterPro" id="IPR004511">
    <property type="entry name" value="PAPS/APS_Rdtase"/>
</dbReference>
<comment type="catalytic activity">
    <reaction evidence="4">
        <text>[thioredoxin]-disulfide + sulfite + AMP + 2 H(+) = adenosine 5'-phosphosulfate + [thioredoxin]-dithiol</text>
        <dbReference type="Rhea" id="RHEA:21976"/>
        <dbReference type="Rhea" id="RHEA-COMP:10698"/>
        <dbReference type="Rhea" id="RHEA-COMP:10700"/>
        <dbReference type="ChEBI" id="CHEBI:15378"/>
        <dbReference type="ChEBI" id="CHEBI:17359"/>
        <dbReference type="ChEBI" id="CHEBI:29950"/>
        <dbReference type="ChEBI" id="CHEBI:50058"/>
        <dbReference type="ChEBI" id="CHEBI:58243"/>
        <dbReference type="ChEBI" id="CHEBI:456215"/>
        <dbReference type="EC" id="1.8.4.10"/>
    </reaction>
</comment>
<sequence length="251" mass="28084">MNVPESRASQSMTMTSQELVEANARLEAASYAERLAWAVERWGERLLFTSSFGAGSGVLLHLWSQVAPHLPVVFIDTGFLFDETIAYKDRLVERLGLNVQVVRSKIPRDDFLIEHGADIQAKNPDFCCGVNKIEPLAPILREARGWVSGLRRDQSATRADVPILLPTAEGHVKVHPIATMTAPEVGAYLERHGIEEHPLRARRYLSIGCWPCTRPVREGEDERAGRWAGQAKTECGLHSALYEEPPTRRPR</sequence>
<feature type="active site" description="Nucleophile; cysteine thiosulfonate intermediate" evidence="4">
    <location>
        <position position="235"/>
    </location>
</feature>
<comment type="subcellular location">
    <subcellularLocation>
        <location evidence="4">Cytoplasm</location>
    </subcellularLocation>
</comment>
<dbReference type="EMBL" id="CP089984">
    <property type="protein sequence ID" value="WXB12733.1"/>
    <property type="molecule type" value="Genomic_DNA"/>
</dbReference>
<keyword evidence="2 4" id="KW-0560">Oxidoreductase</keyword>
<keyword evidence="4" id="KW-0479">Metal-binding</keyword>
<comment type="function">
    <text evidence="4">Catalyzes the formation of sulfite from adenosine 5'-phosphosulfate (APS) using thioredoxin as an electron donor.</text>
</comment>
<dbReference type="PANTHER" id="PTHR46509:SF1">
    <property type="entry name" value="PHOSPHOADENOSINE PHOSPHOSULFATE REDUCTASE"/>
    <property type="match status" value="1"/>
</dbReference>
<accession>A0ABZ2LSA7</accession>
<dbReference type="Pfam" id="PF01507">
    <property type="entry name" value="PAPS_reduct"/>
    <property type="match status" value="1"/>
</dbReference>
<reference evidence="6 7" key="1">
    <citation type="submission" date="2021-12" db="EMBL/GenBank/DDBJ databases">
        <title>Discovery of the Pendulisporaceae a myxobacterial family with distinct sporulation behavior and unique specialized metabolism.</title>
        <authorList>
            <person name="Garcia R."/>
            <person name="Popoff A."/>
            <person name="Bader C.D."/>
            <person name="Loehr J."/>
            <person name="Walesch S."/>
            <person name="Walt C."/>
            <person name="Boldt J."/>
            <person name="Bunk B."/>
            <person name="Haeckl F.J.F.P.J."/>
            <person name="Gunesch A.P."/>
            <person name="Birkelbach J."/>
            <person name="Nuebel U."/>
            <person name="Pietschmann T."/>
            <person name="Bach T."/>
            <person name="Mueller R."/>
        </authorList>
    </citation>
    <scope>NUCLEOTIDE SEQUENCE [LARGE SCALE GENOMIC DNA]</scope>
    <source>
        <strain evidence="6 7">MSr11954</strain>
    </source>
</reference>
<evidence type="ECO:0000256" key="1">
    <source>
        <dbReference type="ARBA" id="ARBA00009732"/>
    </source>
</evidence>
<evidence type="ECO:0000256" key="3">
    <source>
        <dbReference type="ARBA" id="ARBA00024327"/>
    </source>
</evidence>
<dbReference type="RefSeq" id="WP_394822354.1">
    <property type="nucleotide sequence ID" value="NZ_CP089984.1"/>
</dbReference>
<dbReference type="Proteomes" id="UP001370348">
    <property type="component" value="Chromosome"/>
</dbReference>
<dbReference type="NCBIfam" id="TIGR00434">
    <property type="entry name" value="cysH"/>
    <property type="match status" value="1"/>
</dbReference>
<proteinExistence type="inferred from homology"/>
<dbReference type="InterPro" id="IPR014729">
    <property type="entry name" value="Rossmann-like_a/b/a_fold"/>
</dbReference>
<dbReference type="HAMAP" id="MF_00063">
    <property type="entry name" value="CysH"/>
    <property type="match status" value="1"/>
</dbReference>
<comment type="pathway">
    <text evidence="3 4">Sulfur metabolism; hydrogen sulfide biosynthesis; sulfite from sulfate.</text>
</comment>
<dbReference type="PANTHER" id="PTHR46509">
    <property type="entry name" value="PHOSPHOADENOSINE PHOSPHOSULFATE REDUCTASE"/>
    <property type="match status" value="1"/>
</dbReference>
<name>A0ABZ2LSA7_9BACT</name>
<feature type="domain" description="Phosphoadenosine phosphosulphate reductase" evidence="5">
    <location>
        <begin position="46"/>
        <end position="215"/>
    </location>
</feature>
<feature type="binding site" evidence="4">
    <location>
        <position position="212"/>
    </location>
    <ligand>
        <name>[4Fe-4S] cluster</name>
        <dbReference type="ChEBI" id="CHEBI:49883"/>
    </ligand>
</feature>
<comment type="cofactor">
    <cofactor evidence="4">
        <name>[4Fe-4S] cluster</name>
        <dbReference type="ChEBI" id="CHEBI:49883"/>
    </cofactor>
    <text evidence="4">Binds 1 [4Fe-4S] cluster per subunit.</text>
</comment>